<gene>
    <name evidence="2" type="ORF">OKA104_LOCUS49681</name>
</gene>
<sequence length="128" mass="14345">RATKTPDTQSSIATGDAWTQPKTTEKAVDTLDANQHDPFKSNSINSILNLNESQQNLNVNQLYPDQERLRALSTTSDQVDPANALQTPLSNTHEAAQPFNSRRRMSNFEKLARRYLFGFGDPSKISHD</sequence>
<dbReference type="AlphaFoldDB" id="A0A820M592"/>
<accession>A0A820M592</accession>
<comment type="caution">
    <text evidence="2">The sequence shown here is derived from an EMBL/GenBank/DDBJ whole genome shotgun (WGS) entry which is preliminary data.</text>
</comment>
<feature type="non-terminal residue" evidence="2">
    <location>
        <position position="1"/>
    </location>
</feature>
<organism evidence="2 3">
    <name type="scientific">Adineta steineri</name>
    <dbReference type="NCBI Taxonomy" id="433720"/>
    <lineage>
        <taxon>Eukaryota</taxon>
        <taxon>Metazoa</taxon>
        <taxon>Spiralia</taxon>
        <taxon>Gnathifera</taxon>
        <taxon>Rotifera</taxon>
        <taxon>Eurotatoria</taxon>
        <taxon>Bdelloidea</taxon>
        <taxon>Adinetida</taxon>
        <taxon>Adinetidae</taxon>
        <taxon>Adineta</taxon>
    </lineage>
</organism>
<feature type="region of interest" description="Disordered" evidence="1">
    <location>
        <begin position="73"/>
        <end position="97"/>
    </location>
</feature>
<feature type="region of interest" description="Disordered" evidence="1">
    <location>
        <begin position="1"/>
        <end position="23"/>
    </location>
</feature>
<proteinExistence type="predicted"/>
<dbReference type="EMBL" id="CAJOAY010023664">
    <property type="protein sequence ID" value="CAF4367917.1"/>
    <property type="molecule type" value="Genomic_DNA"/>
</dbReference>
<reference evidence="2" key="1">
    <citation type="submission" date="2021-02" db="EMBL/GenBank/DDBJ databases">
        <authorList>
            <person name="Nowell W R."/>
        </authorList>
    </citation>
    <scope>NUCLEOTIDE SEQUENCE</scope>
</reference>
<evidence type="ECO:0000313" key="3">
    <source>
        <dbReference type="Proteomes" id="UP000663881"/>
    </source>
</evidence>
<protein>
    <submittedName>
        <fullName evidence="2">Uncharacterized protein</fullName>
    </submittedName>
</protein>
<name>A0A820M592_9BILA</name>
<evidence type="ECO:0000313" key="2">
    <source>
        <dbReference type="EMBL" id="CAF4367917.1"/>
    </source>
</evidence>
<dbReference type="Proteomes" id="UP000663881">
    <property type="component" value="Unassembled WGS sequence"/>
</dbReference>
<feature type="compositionally biased region" description="Polar residues" evidence="1">
    <location>
        <begin position="1"/>
        <end position="13"/>
    </location>
</feature>
<evidence type="ECO:0000256" key="1">
    <source>
        <dbReference type="SAM" id="MobiDB-lite"/>
    </source>
</evidence>